<accession>X1B6M3</accession>
<sequence>LNLTFTNNDTKEVAVDDQWPVAVIQSITIQDTMNNETPPGTYNLTITIDSEYYQGKSSKFLYIAKKELDISVDHDTIIRAGVNTNFTWSLEDNNFKGNRANMSLQIIVDGELFSHFNLTSNSTGWAIFNFGAGEHNITYRIISMFYEAEETVIINAFSTSLLPGDDDDDDDDDDKEENLLLLIIGTLILIGVSVFAIFMLISRHKVKAQRELDSELVALKTKTTATEQRISLIEAQISQIASIYWILVIHSEQGVTMIEIVDFKFEDVIGEKGESS</sequence>
<dbReference type="AlphaFoldDB" id="X1B6M3"/>
<keyword evidence="1" id="KW-0812">Transmembrane</keyword>
<proteinExistence type="predicted"/>
<gene>
    <name evidence="2" type="ORF">S01H4_48228</name>
</gene>
<feature type="non-terminal residue" evidence="2">
    <location>
        <position position="276"/>
    </location>
</feature>
<reference evidence="2" key="1">
    <citation type="journal article" date="2014" name="Front. Microbiol.">
        <title>High frequency of phylogenetically diverse reductive dehalogenase-homologous genes in deep subseafloor sedimentary metagenomes.</title>
        <authorList>
            <person name="Kawai M."/>
            <person name="Futagami T."/>
            <person name="Toyoda A."/>
            <person name="Takaki Y."/>
            <person name="Nishi S."/>
            <person name="Hori S."/>
            <person name="Arai W."/>
            <person name="Tsubouchi T."/>
            <person name="Morono Y."/>
            <person name="Uchiyama I."/>
            <person name="Ito T."/>
            <person name="Fujiyama A."/>
            <person name="Inagaki F."/>
            <person name="Takami H."/>
        </authorList>
    </citation>
    <scope>NUCLEOTIDE SEQUENCE</scope>
    <source>
        <strain evidence="2">Expedition CK06-06</strain>
    </source>
</reference>
<dbReference type="EMBL" id="BART01027167">
    <property type="protein sequence ID" value="GAG90725.1"/>
    <property type="molecule type" value="Genomic_DNA"/>
</dbReference>
<keyword evidence="1" id="KW-1133">Transmembrane helix</keyword>
<protein>
    <submittedName>
        <fullName evidence="2">Uncharacterized protein</fullName>
    </submittedName>
</protein>
<evidence type="ECO:0000256" key="1">
    <source>
        <dbReference type="SAM" id="Phobius"/>
    </source>
</evidence>
<feature type="non-terminal residue" evidence="2">
    <location>
        <position position="1"/>
    </location>
</feature>
<organism evidence="2">
    <name type="scientific">marine sediment metagenome</name>
    <dbReference type="NCBI Taxonomy" id="412755"/>
    <lineage>
        <taxon>unclassified sequences</taxon>
        <taxon>metagenomes</taxon>
        <taxon>ecological metagenomes</taxon>
    </lineage>
</organism>
<name>X1B6M3_9ZZZZ</name>
<feature type="transmembrane region" description="Helical" evidence="1">
    <location>
        <begin position="179"/>
        <end position="201"/>
    </location>
</feature>
<evidence type="ECO:0000313" key="2">
    <source>
        <dbReference type="EMBL" id="GAG90725.1"/>
    </source>
</evidence>
<keyword evidence="1" id="KW-0472">Membrane</keyword>
<comment type="caution">
    <text evidence="2">The sequence shown here is derived from an EMBL/GenBank/DDBJ whole genome shotgun (WGS) entry which is preliminary data.</text>
</comment>